<keyword evidence="3" id="KW-0732">Signal</keyword>
<dbReference type="MEROPS" id="C60.002"/>
<proteinExistence type="predicted"/>
<feature type="active site" description="Proton donor/acceptor" evidence="2">
    <location>
        <position position="151"/>
    </location>
</feature>
<evidence type="ECO:0000256" key="1">
    <source>
        <dbReference type="ARBA" id="ARBA00022801"/>
    </source>
</evidence>
<dbReference type="CDD" id="cd05826">
    <property type="entry name" value="Sortase_B"/>
    <property type="match status" value="1"/>
</dbReference>
<dbReference type="InterPro" id="IPR005754">
    <property type="entry name" value="Sortase"/>
</dbReference>
<dbReference type="HOGENOM" id="CLU_034078_3_0_9"/>
<evidence type="ECO:0000313" key="5">
    <source>
        <dbReference type="Proteomes" id="UP000001299"/>
    </source>
</evidence>
<organism evidence="4 5">
    <name type="scientific">Butyrivibrio proteoclasticus (strain ATCC 51982 / DSM 14932 / B316)</name>
    <name type="common">Clostridium proteoclasticum</name>
    <dbReference type="NCBI Taxonomy" id="515622"/>
    <lineage>
        <taxon>Bacteria</taxon>
        <taxon>Bacillati</taxon>
        <taxon>Bacillota</taxon>
        <taxon>Clostridia</taxon>
        <taxon>Lachnospirales</taxon>
        <taxon>Lachnospiraceae</taxon>
        <taxon>Butyrivibrio</taxon>
    </lineage>
</organism>
<feature type="signal peptide" evidence="3">
    <location>
        <begin position="1"/>
        <end position="25"/>
    </location>
</feature>
<dbReference type="Gene3D" id="2.40.260.10">
    <property type="entry name" value="Sortase"/>
    <property type="match status" value="1"/>
</dbReference>
<reference evidence="4 5" key="1">
    <citation type="journal article" date="2010" name="PLoS ONE">
        <title>The glycobiome of the rumen bacterium Butyrivibrio proteoclasticus B316(T) highlights adaptation to a polysaccharide-rich environment.</title>
        <authorList>
            <person name="Kelly W.J."/>
            <person name="Leahy S.C."/>
            <person name="Altermann E."/>
            <person name="Yeoman C.J."/>
            <person name="Dunne J.C."/>
            <person name="Kong Z."/>
            <person name="Pacheco D.M."/>
            <person name="Li D."/>
            <person name="Noel S.J."/>
            <person name="Moon C.D."/>
            <person name="Cookson A.L."/>
            <person name="Attwood G.T."/>
        </authorList>
    </citation>
    <scope>NUCLEOTIDE SEQUENCE [LARGE SCALE GENOMIC DNA]</scope>
    <source>
        <strain evidence="5">ATCC 51982 / DSM 14932 / B316</strain>
        <plasmid evidence="5">Plasmid pCY360</plasmid>
    </source>
</reference>
<gene>
    <name evidence="4" type="ordered locus">bpr_II369</name>
</gene>
<dbReference type="InterPro" id="IPR023365">
    <property type="entry name" value="Sortase_dom-sf"/>
</dbReference>
<dbReference type="InterPro" id="IPR009835">
    <property type="entry name" value="SrtB"/>
</dbReference>
<feature type="chain" id="PRO_5003139965" evidence="3">
    <location>
        <begin position="26"/>
        <end position="254"/>
    </location>
</feature>
<name>E0S4H4_BUTPB</name>
<geneLocation type="plasmid" evidence="4 5">
    <name>pCY360</name>
</geneLocation>
<dbReference type="RefSeq" id="WP_013282955.1">
    <property type="nucleotide sequence ID" value="NC_014389.1"/>
</dbReference>
<feature type="active site" description="Acyl-thioester intermediate" evidence="2">
    <location>
        <position position="234"/>
    </location>
</feature>
<dbReference type="GO" id="GO:0016787">
    <property type="term" value="F:hydrolase activity"/>
    <property type="evidence" value="ECO:0007669"/>
    <property type="project" value="UniProtKB-KW"/>
</dbReference>
<dbReference type="Proteomes" id="UP000001299">
    <property type="component" value="Plasmid pCY360"/>
</dbReference>
<evidence type="ECO:0000256" key="2">
    <source>
        <dbReference type="PIRSR" id="PIRSR605754-1"/>
    </source>
</evidence>
<dbReference type="SUPFAM" id="SSF63817">
    <property type="entry name" value="Sortase"/>
    <property type="match status" value="1"/>
</dbReference>
<dbReference type="EMBL" id="CP001812">
    <property type="protein sequence ID" value="ADL36306.1"/>
    <property type="molecule type" value="Genomic_DNA"/>
</dbReference>
<evidence type="ECO:0000313" key="4">
    <source>
        <dbReference type="EMBL" id="ADL36306.1"/>
    </source>
</evidence>
<keyword evidence="5" id="KW-1185">Reference proteome</keyword>
<evidence type="ECO:0000256" key="3">
    <source>
        <dbReference type="SAM" id="SignalP"/>
    </source>
</evidence>
<sequence>MKRMIKCFALSVVLALALRAYLAMGTQVVETTVKNAQEVQGSIFSARQVTYGITNSVKLAVSQISLDAKAGEREVIDVPASVKDVDFTKTDAVAWIYIPSINLSYPVYQGEDNEYFLKHTAEGKRSSHGEIFMNASNNSDFSDENTIIFGHNMKDRTMFGTLKNVNIEDYIWVVTKDHTYTYQIFSTYSATEKSSMFVTFDKGQHNAYVEKALDKSTQKSDVNTDGRILTLVTCQGIAHSGQRLFVHGSLVQTL</sequence>
<keyword evidence="1" id="KW-0378">Hydrolase</keyword>
<dbReference type="AlphaFoldDB" id="E0S4H4"/>
<dbReference type="Pfam" id="PF04203">
    <property type="entry name" value="Sortase"/>
    <property type="match status" value="1"/>
</dbReference>
<accession>E0S4H4</accession>
<dbReference type="KEGG" id="bpb:bpr_II369"/>
<keyword evidence="4" id="KW-0614">Plasmid</keyword>
<protein>
    <submittedName>
        <fullName evidence="4">Sortase B family protein</fullName>
    </submittedName>
</protein>